<evidence type="ECO:0000313" key="3">
    <source>
        <dbReference type="RefSeq" id="XP_015598969.1"/>
    </source>
</evidence>
<sequence>MGEVEVSIVLKKKDNQLNLQSMCDGVHYCTYMCSELSTSVRRQAGQVPYVEWLGSEALVGGMDDVIYHPQLQRVAQLAHPSRAAFFTPKQSHENERNSAQESDK</sequence>
<feature type="compositionally biased region" description="Basic and acidic residues" evidence="1">
    <location>
        <begin position="90"/>
        <end position="104"/>
    </location>
</feature>
<reference evidence="3" key="1">
    <citation type="submission" date="2025-08" db="UniProtKB">
        <authorList>
            <consortium name="RefSeq"/>
        </authorList>
    </citation>
    <scope>IDENTIFICATION</scope>
</reference>
<evidence type="ECO:0000256" key="1">
    <source>
        <dbReference type="SAM" id="MobiDB-lite"/>
    </source>
</evidence>
<dbReference type="AlphaFoldDB" id="A0AAJ7C0Q4"/>
<proteinExistence type="predicted"/>
<organism evidence="2 3">
    <name type="scientific">Cephus cinctus</name>
    <name type="common">Wheat stem sawfly</name>
    <dbReference type="NCBI Taxonomy" id="211228"/>
    <lineage>
        <taxon>Eukaryota</taxon>
        <taxon>Metazoa</taxon>
        <taxon>Ecdysozoa</taxon>
        <taxon>Arthropoda</taxon>
        <taxon>Hexapoda</taxon>
        <taxon>Insecta</taxon>
        <taxon>Pterygota</taxon>
        <taxon>Neoptera</taxon>
        <taxon>Endopterygota</taxon>
        <taxon>Hymenoptera</taxon>
        <taxon>Cephoidea</taxon>
        <taxon>Cephidae</taxon>
        <taxon>Cephus</taxon>
    </lineage>
</organism>
<name>A0AAJ7C0Q4_CEPCN</name>
<accession>A0AAJ7C0Q4</accession>
<feature type="region of interest" description="Disordered" evidence="1">
    <location>
        <begin position="85"/>
        <end position="104"/>
    </location>
</feature>
<dbReference type="Proteomes" id="UP000694920">
    <property type="component" value="Unplaced"/>
</dbReference>
<dbReference type="KEGG" id="ccin:107269538"/>
<evidence type="ECO:0000313" key="2">
    <source>
        <dbReference type="Proteomes" id="UP000694920"/>
    </source>
</evidence>
<dbReference type="GeneID" id="107269538"/>
<gene>
    <name evidence="3" type="primary">LOC107269538</name>
</gene>
<dbReference type="RefSeq" id="XP_015598969.1">
    <property type="nucleotide sequence ID" value="XM_015743483.1"/>
</dbReference>
<keyword evidence="2" id="KW-1185">Reference proteome</keyword>
<protein>
    <submittedName>
        <fullName evidence="3">Uncharacterized protein LOC107269538</fullName>
    </submittedName>
</protein>